<evidence type="ECO:0000313" key="8">
    <source>
        <dbReference type="Proteomes" id="UP000009328"/>
    </source>
</evidence>
<comment type="similarity">
    <text evidence="5">Belongs to the NtaA/SnaA/DszA monooxygenase family.</text>
</comment>
<dbReference type="NCBIfam" id="TIGR03860">
    <property type="entry name" value="FMN_nitrolo"/>
    <property type="match status" value="1"/>
</dbReference>
<evidence type="ECO:0000256" key="4">
    <source>
        <dbReference type="ARBA" id="ARBA00023033"/>
    </source>
</evidence>
<name>K0KKL8_WICCF</name>
<dbReference type="InParanoid" id="K0KKL8"/>
<proteinExistence type="inferred from homology"/>
<dbReference type="AlphaFoldDB" id="K0KKL8"/>
<feature type="domain" description="Luciferase-like" evidence="6">
    <location>
        <begin position="49"/>
        <end position="410"/>
    </location>
</feature>
<evidence type="ECO:0000256" key="1">
    <source>
        <dbReference type="ARBA" id="ARBA00022630"/>
    </source>
</evidence>
<dbReference type="InterPro" id="IPR011251">
    <property type="entry name" value="Luciferase-like_dom"/>
</dbReference>
<dbReference type="HOGENOM" id="CLU_022256_0_0_1"/>
<dbReference type="InterPro" id="IPR051260">
    <property type="entry name" value="Diverse_substr_monoxygenases"/>
</dbReference>
<accession>K0KKL8</accession>
<comment type="caution">
    <text evidence="7">The sequence shown here is derived from an EMBL/GenBank/DDBJ whole genome shotgun (WGS) entry which is preliminary data.</text>
</comment>
<evidence type="ECO:0000313" key="7">
    <source>
        <dbReference type="EMBL" id="CCH43536.1"/>
    </source>
</evidence>
<dbReference type="STRING" id="1206466.K0KKL8"/>
<dbReference type="PANTHER" id="PTHR30011:SF16">
    <property type="entry name" value="C2H2 FINGER DOMAIN TRANSCRIPTION FACTOR (EUROFUNG)-RELATED"/>
    <property type="match status" value="1"/>
</dbReference>
<sequence length="507" mass="57514">MTASEPATKKQKVQKERTPLILNFFEALTPVLHAPGQWRNERDQSRNYYKPEYWVKLAQLAERGKLHGLFIGDSLSYYGGYQSKDLGGPFNFAAPAISGNNFPKNDPTAYLAAIAISTKNVSVGLTCSTLTEHPYHFARRIATLDHISGGRVGWNVVTSLLPTAGKQLADDNQLPEKTTRYEKTDEYLQVFYELLLSSWRDDALVFDRENGVFSDPEGIREINFDGKYFRVPGPQITEPSPQRIPLIIQAGSSPKGQLLGAKHGEVIFLGGETPEDVKEKIELTKNLAKENYGRNPDHLKFVTMLRVVVGKTHEEAVKKHEEIEKYKDLDGTLVQLGGGGLDLSRWDWDEDLTQVDDPAVKGLALGFKKKKFYKGETVTRRYVAENFFHSNYFIGTPEEIADEIEDYVDRSGISGFNLSNIVFPETFEDIVDLLIPELQKRGLAQKEYAVEGGTFREQVYREKGHSFVPEDHYAYGLRWKAGVTKEQFEKDLKELKEKQQEQKIYAD</sequence>
<organism evidence="7 8">
    <name type="scientific">Wickerhamomyces ciferrii (strain ATCC 14091 / BCRC 22168 / CBS 111 / JCM 3599 / NBRC 0793 / NRRL Y-1031 F-60-10)</name>
    <name type="common">Yeast</name>
    <name type="synonym">Pichia ciferrii</name>
    <dbReference type="NCBI Taxonomy" id="1206466"/>
    <lineage>
        <taxon>Eukaryota</taxon>
        <taxon>Fungi</taxon>
        <taxon>Dikarya</taxon>
        <taxon>Ascomycota</taxon>
        <taxon>Saccharomycotina</taxon>
        <taxon>Saccharomycetes</taxon>
        <taxon>Phaffomycetales</taxon>
        <taxon>Wickerhamomycetaceae</taxon>
        <taxon>Wickerhamomyces</taxon>
    </lineage>
</organism>
<evidence type="ECO:0000256" key="2">
    <source>
        <dbReference type="ARBA" id="ARBA00022643"/>
    </source>
</evidence>
<dbReference type="PANTHER" id="PTHR30011">
    <property type="entry name" value="ALKANESULFONATE MONOOXYGENASE-RELATED"/>
    <property type="match status" value="1"/>
</dbReference>
<reference evidence="7 8" key="1">
    <citation type="journal article" date="2012" name="Eukaryot. Cell">
        <title>Draft genome sequence of Wickerhamomyces ciferrii NRRL Y-1031 F-60-10.</title>
        <authorList>
            <person name="Schneider J."/>
            <person name="Andrea H."/>
            <person name="Blom J."/>
            <person name="Jaenicke S."/>
            <person name="Ruckert C."/>
            <person name="Schorsch C."/>
            <person name="Szczepanowski R."/>
            <person name="Farwick M."/>
            <person name="Goesmann A."/>
            <person name="Puhler A."/>
            <person name="Schaffer S."/>
            <person name="Tauch A."/>
            <person name="Kohler T."/>
            <person name="Brinkrolf K."/>
        </authorList>
    </citation>
    <scope>NUCLEOTIDE SEQUENCE [LARGE SCALE GENOMIC DNA]</scope>
    <source>
        <strain evidence="8">ATCC 14091 / BCRC 22168 / CBS 111 / JCM 3599 / NBRC 0793 / NRRL Y-1031 F-60-10</strain>
    </source>
</reference>
<dbReference type="InterPro" id="IPR016215">
    <property type="entry name" value="NTA_MOA"/>
</dbReference>
<keyword evidence="4 7" id="KW-0503">Monooxygenase</keyword>
<dbReference type="GO" id="GO:0016705">
    <property type="term" value="F:oxidoreductase activity, acting on paired donors, with incorporation or reduction of molecular oxygen"/>
    <property type="evidence" value="ECO:0007669"/>
    <property type="project" value="InterPro"/>
</dbReference>
<keyword evidence="3 7" id="KW-0560">Oxidoreductase</keyword>
<dbReference type="EC" id="1.14.13.-" evidence="7"/>
<dbReference type="InterPro" id="IPR036661">
    <property type="entry name" value="Luciferase-like_sf"/>
</dbReference>
<dbReference type="eggNOG" id="ENOG502QSR6">
    <property type="taxonomic scope" value="Eukaryota"/>
</dbReference>
<evidence type="ECO:0000256" key="3">
    <source>
        <dbReference type="ARBA" id="ARBA00023002"/>
    </source>
</evidence>
<dbReference type="PIRSF" id="PIRSF000337">
    <property type="entry name" value="NTA_MOA"/>
    <property type="match status" value="1"/>
</dbReference>
<dbReference type="SUPFAM" id="SSF51679">
    <property type="entry name" value="Bacterial luciferase-like"/>
    <property type="match status" value="1"/>
</dbReference>
<dbReference type="Proteomes" id="UP000009328">
    <property type="component" value="Unassembled WGS sequence"/>
</dbReference>
<dbReference type="EMBL" id="CAIF01000083">
    <property type="protein sequence ID" value="CCH43536.1"/>
    <property type="molecule type" value="Genomic_DNA"/>
</dbReference>
<dbReference type="Pfam" id="PF00296">
    <property type="entry name" value="Bac_luciferase"/>
    <property type="match status" value="1"/>
</dbReference>
<evidence type="ECO:0000256" key="5">
    <source>
        <dbReference type="ARBA" id="ARBA00033748"/>
    </source>
</evidence>
<dbReference type="GO" id="GO:0004497">
    <property type="term" value="F:monooxygenase activity"/>
    <property type="evidence" value="ECO:0007669"/>
    <property type="project" value="UniProtKB-KW"/>
</dbReference>
<keyword evidence="2" id="KW-0288">FMN</keyword>
<protein>
    <submittedName>
        <fullName evidence="7">Nitrilotriacetate monooxygenase component A</fullName>
        <ecNumber evidence="7">1.14.13.-</ecNumber>
    </submittedName>
</protein>
<keyword evidence="1" id="KW-0285">Flavoprotein</keyword>
<dbReference type="Gene3D" id="3.20.20.30">
    <property type="entry name" value="Luciferase-like domain"/>
    <property type="match status" value="1"/>
</dbReference>
<gene>
    <name evidence="7" type="ORF">BN7_3088</name>
</gene>
<evidence type="ECO:0000259" key="6">
    <source>
        <dbReference type="Pfam" id="PF00296"/>
    </source>
</evidence>
<keyword evidence="8" id="KW-1185">Reference proteome</keyword>